<dbReference type="EMBL" id="JASJQH010000227">
    <property type="protein sequence ID" value="KAK9765770.1"/>
    <property type="molecule type" value="Genomic_DNA"/>
</dbReference>
<gene>
    <name evidence="3" type="ORF">K7432_005632</name>
</gene>
<feature type="chain" id="PRO_5045752162" description="Secreted protein" evidence="2">
    <location>
        <begin position="19"/>
        <end position="170"/>
    </location>
</feature>
<evidence type="ECO:0000313" key="3">
    <source>
        <dbReference type="EMBL" id="KAK9765770.1"/>
    </source>
</evidence>
<feature type="compositionally biased region" description="Low complexity" evidence="1">
    <location>
        <begin position="121"/>
        <end position="132"/>
    </location>
</feature>
<evidence type="ECO:0000256" key="1">
    <source>
        <dbReference type="SAM" id="MobiDB-lite"/>
    </source>
</evidence>
<proteinExistence type="predicted"/>
<keyword evidence="4" id="KW-1185">Reference proteome</keyword>
<feature type="compositionally biased region" description="Polar residues" evidence="1">
    <location>
        <begin position="133"/>
        <end position="146"/>
    </location>
</feature>
<evidence type="ECO:0008006" key="5">
    <source>
        <dbReference type="Google" id="ProtNLM"/>
    </source>
</evidence>
<reference evidence="3 4" key="1">
    <citation type="submission" date="2023-04" db="EMBL/GenBank/DDBJ databases">
        <title>Genome of Basidiobolus ranarum AG-B5.</title>
        <authorList>
            <person name="Stajich J.E."/>
            <person name="Carter-House D."/>
            <person name="Gryganskyi A."/>
        </authorList>
    </citation>
    <scope>NUCLEOTIDE SEQUENCE [LARGE SCALE GENOMIC DNA]</scope>
    <source>
        <strain evidence="3 4">AG-B5</strain>
    </source>
</reference>
<dbReference type="Proteomes" id="UP001479436">
    <property type="component" value="Unassembled WGS sequence"/>
</dbReference>
<comment type="caution">
    <text evidence="3">The sequence shown here is derived from an EMBL/GenBank/DDBJ whole genome shotgun (WGS) entry which is preliminary data.</text>
</comment>
<sequence length="170" mass="18097">MHLTSALFTVFAATLVSAQTEFPFPQNPECIEKCSMATGSKLVDGFTVDPKSPNFMKSLDLFCDKTGANYSKYMGEAMGCMGNCPKADVDTFMTNFRPICNWYGELVGKDTTADALNKPKSSASASDATQTTNPTPTDKATPQATNSAATLRTGGMLALVSLFAAVVTQF</sequence>
<name>A0ABR2WW96_9FUNG</name>
<evidence type="ECO:0000256" key="2">
    <source>
        <dbReference type="SAM" id="SignalP"/>
    </source>
</evidence>
<keyword evidence="2" id="KW-0732">Signal</keyword>
<evidence type="ECO:0000313" key="4">
    <source>
        <dbReference type="Proteomes" id="UP001479436"/>
    </source>
</evidence>
<feature type="region of interest" description="Disordered" evidence="1">
    <location>
        <begin position="115"/>
        <end position="146"/>
    </location>
</feature>
<accession>A0ABR2WW96</accession>
<protein>
    <recommendedName>
        <fullName evidence="5">Secreted protein</fullName>
    </recommendedName>
</protein>
<feature type="signal peptide" evidence="2">
    <location>
        <begin position="1"/>
        <end position="18"/>
    </location>
</feature>
<organism evidence="3 4">
    <name type="scientific">Basidiobolus ranarum</name>
    <dbReference type="NCBI Taxonomy" id="34480"/>
    <lineage>
        <taxon>Eukaryota</taxon>
        <taxon>Fungi</taxon>
        <taxon>Fungi incertae sedis</taxon>
        <taxon>Zoopagomycota</taxon>
        <taxon>Entomophthoromycotina</taxon>
        <taxon>Basidiobolomycetes</taxon>
        <taxon>Basidiobolales</taxon>
        <taxon>Basidiobolaceae</taxon>
        <taxon>Basidiobolus</taxon>
    </lineage>
</organism>